<gene>
    <name evidence="1" type="ORF">PR048_031313</name>
</gene>
<dbReference type="Proteomes" id="UP001159363">
    <property type="component" value="Chromosome 14"/>
</dbReference>
<keyword evidence="2" id="KW-1185">Reference proteome</keyword>
<sequence>MLWYTDQDDEEEDVMFSPALMARRASESWINTPPVEVRASFGVTKRRPLSTRYRLYGNPSFTPHLFSLWGVVVRLLSSHLGEPGSVPGGVAPSSSHVGGSSRTKPLVGGVLSGISRFPLPLNSGPFSILTSLHFRRLSRPRCYIGRCPSVFRLFTIWNHLLSIVTNFTERMSLSAPFEVQDESFKRGPVGHSIGAPRITNAYLEVNAVTSSIYSSYFDVTLDCISSFPRSITHTSHGDSFRGLVLYMKAGAVPFFPKLLSSCTYSWLPGWSRVFLLAETDVSPYVSVRMFSLFRETLMLCNQTYGELLFACSRQAAALGNKNNLSPNLPDSRRKEQNKGRRKCGDCVAYVPPGKCQSLRLAPREAGVSKSSVNRILKQFILLGGQCSAPVVLRQRSSSVRKLVHTTRPHSVDRFAPLIVAWFSFPLLILFRHFEYSAGGRERGHRLVCSPPTNAFRAQSPAGSLQIFACGNRAGRYRWSAGFLGDLPFPPPLHTHLDPPQDLDVKSRPNLFTRPLANIFGPASEDCPACLDFSDTSVLFLTRVMGVPCCSLVSGRNACSFPLGRAVVTGSCCVHRECTAVSKQPAYLATLRPRATVWKFYYKTSRAHARDVLEALYNARLQCEEQHSGVRGNVYLKHTAKQLKRQVGGTAFNYSVNRPFESAYAPARVLSPALTITYISSRNNPCE</sequence>
<accession>A0ABQ9G905</accession>
<reference evidence="1 2" key="1">
    <citation type="submission" date="2023-02" db="EMBL/GenBank/DDBJ databases">
        <title>LHISI_Scaffold_Assembly.</title>
        <authorList>
            <person name="Stuart O.P."/>
            <person name="Cleave R."/>
            <person name="Magrath M.J.L."/>
            <person name="Mikheyev A.S."/>
        </authorList>
    </citation>
    <scope>NUCLEOTIDE SEQUENCE [LARGE SCALE GENOMIC DNA]</scope>
    <source>
        <strain evidence="1">Daus_M_001</strain>
        <tissue evidence="1">Leg muscle</tissue>
    </source>
</reference>
<name>A0ABQ9G905_9NEOP</name>
<dbReference type="EMBL" id="JARBHB010000015">
    <property type="protein sequence ID" value="KAJ8867511.1"/>
    <property type="molecule type" value="Genomic_DNA"/>
</dbReference>
<comment type="caution">
    <text evidence="1">The sequence shown here is derived from an EMBL/GenBank/DDBJ whole genome shotgun (WGS) entry which is preliminary data.</text>
</comment>
<evidence type="ECO:0000313" key="2">
    <source>
        <dbReference type="Proteomes" id="UP001159363"/>
    </source>
</evidence>
<evidence type="ECO:0000313" key="1">
    <source>
        <dbReference type="EMBL" id="KAJ8867511.1"/>
    </source>
</evidence>
<proteinExistence type="predicted"/>
<organism evidence="1 2">
    <name type="scientific">Dryococelus australis</name>
    <dbReference type="NCBI Taxonomy" id="614101"/>
    <lineage>
        <taxon>Eukaryota</taxon>
        <taxon>Metazoa</taxon>
        <taxon>Ecdysozoa</taxon>
        <taxon>Arthropoda</taxon>
        <taxon>Hexapoda</taxon>
        <taxon>Insecta</taxon>
        <taxon>Pterygota</taxon>
        <taxon>Neoptera</taxon>
        <taxon>Polyneoptera</taxon>
        <taxon>Phasmatodea</taxon>
        <taxon>Verophasmatodea</taxon>
        <taxon>Anareolatae</taxon>
        <taxon>Phasmatidae</taxon>
        <taxon>Eurycanthinae</taxon>
        <taxon>Dryococelus</taxon>
    </lineage>
</organism>
<protein>
    <submittedName>
        <fullName evidence="1">Uncharacterized protein</fullName>
    </submittedName>
</protein>